<evidence type="ECO:0000313" key="2">
    <source>
        <dbReference type="Proteomes" id="UP000824136"/>
    </source>
</evidence>
<dbReference type="Proteomes" id="UP000824136">
    <property type="component" value="Unassembled WGS sequence"/>
</dbReference>
<reference evidence="1" key="1">
    <citation type="submission" date="2020-10" db="EMBL/GenBank/DDBJ databases">
        <authorList>
            <person name="Gilroy R."/>
        </authorList>
    </citation>
    <scope>NUCLEOTIDE SEQUENCE</scope>
    <source>
        <strain evidence="1">CHK33-4379</strain>
    </source>
</reference>
<dbReference type="EMBL" id="DVLL01000021">
    <property type="protein sequence ID" value="HIT59373.1"/>
    <property type="molecule type" value="Genomic_DNA"/>
</dbReference>
<proteinExistence type="predicted"/>
<reference evidence="1" key="2">
    <citation type="journal article" date="2021" name="PeerJ">
        <title>Extensive microbial diversity within the chicken gut microbiome revealed by metagenomics and culture.</title>
        <authorList>
            <person name="Gilroy R."/>
            <person name="Ravi A."/>
            <person name="Getino M."/>
            <person name="Pursley I."/>
            <person name="Horton D.L."/>
            <person name="Alikhan N.F."/>
            <person name="Baker D."/>
            <person name="Gharbi K."/>
            <person name="Hall N."/>
            <person name="Watson M."/>
            <person name="Adriaenssens E.M."/>
            <person name="Foster-Nyarko E."/>
            <person name="Jarju S."/>
            <person name="Secka A."/>
            <person name="Antonio M."/>
            <person name="Oren A."/>
            <person name="Chaudhuri R.R."/>
            <person name="La Ragione R."/>
            <person name="Hildebrand F."/>
            <person name="Pallen M.J."/>
        </authorList>
    </citation>
    <scope>NUCLEOTIDE SEQUENCE</scope>
    <source>
        <strain evidence="1">CHK33-4379</strain>
    </source>
</reference>
<organism evidence="1 2">
    <name type="scientific">Candidatus Faeciplasma pullistercoris</name>
    <dbReference type="NCBI Taxonomy" id="2840800"/>
    <lineage>
        <taxon>Bacteria</taxon>
        <taxon>Bacillati</taxon>
        <taxon>Bacillota</taxon>
        <taxon>Clostridia</taxon>
        <taxon>Eubacteriales</taxon>
        <taxon>Oscillospiraceae</taxon>
        <taxon>Oscillospiraceae incertae sedis</taxon>
        <taxon>Candidatus Faeciplasma</taxon>
    </lineage>
</organism>
<name>A0A9D1GV85_9FIRM</name>
<gene>
    <name evidence="1" type="ORF">IAC39_06650</name>
</gene>
<accession>A0A9D1GV85</accession>
<comment type="caution">
    <text evidence="1">The sequence shown here is derived from an EMBL/GenBank/DDBJ whole genome shotgun (WGS) entry which is preliminary data.</text>
</comment>
<evidence type="ECO:0000313" key="1">
    <source>
        <dbReference type="EMBL" id="HIT59373.1"/>
    </source>
</evidence>
<protein>
    <submittedName>
        <fullName evidence="1">Uncharacterized protein</fullName>
    </submittedName>
</protein>
<dbReference type="AlphaFoldDB" id="A0A9D1GV85"/>
<sequence length="56" mass="6167">MLTECGEYGWDGWLGCYFGNFPKSRLTVLIGTQRTDSGTSSLTRKLVNAVMSDFGV</sequence>